<dbReference type="Proteomes" id="UP000814140">
    <property type="component" value="Unassembled WGS sequence"/>
</dbReference>
<accession>A0ACB8ST99</accession>
<dbReference type="EMBL" id="MU277229">
    <property type="protein sequence ID" value="KAI0059141.1"/>
    <property type="molecule type" value="Genomic_DNA"/>
</dbReference>
<reference evidence="1" key="2">
    <citation type="journal article" date="2022" name="New Phytol.">
        <title>Evolutionary transition to the ectomycorrhizal habit in the genomes of a hyperdiverse lineage of mushroom-forming fungi.</title>
        <authorList>
            <person name="Looney B."/>
            <person name="Miyauchi S."/>
            <person name="Morin E."/>
            <person name="Drula E."/>
            <person name="Courty P.E."/>
            <person name="Kohler A."/>
            <person name="Kuo A."/>
            <person name="LaButti K."/>
            <person name="Pangilinan J."/>
            <person name="Lipzen A."/>
            <person name="Riley R."/>
            <person name="Andreopoulos W."/>
            <person name="He G."/>
            <person name="Johnson J."/>
            <person name="Nolan M."/>
            <person name="Tritt A."/>
            <person name="Barry K.W."/>
            <person name="Grigoriev I.V."/>
            <person name="Nagy L.G."/>
            <person name="Hibbett D."/>
            <person name="Henrissat B."/>
            <person name="Matheny P.B."/>
            <person name="Labbe J."/>
            <person name="Martin F.M."/>
        </authorList>
    </citation>
    <scope>NUCLEOTIDE SEQUENCE</scope>
    <source>
        <strain evidence="1">HHB10654</strain>
    </source>
</reference>
<keyword evidence="2" id="KW-1185">Reference proteome</keyword>
<sequence length="122" mass="14131">MIVLFFQLASYSLLLSNLCFLRYPVTSRYRWLSSILSSIATQIVVDPGRHACYDIGRLSLLHSHTPRIMFLTLSLILHRHVHVALLHALWNLSTLTELRRSTLVAHPSRLSRLELTRQLESR</sequence>
<proteinExistence type="predicted"/>
<name>A0ACB8ST99_9AGAM</name>
<reference evidence="1" key="1">
    <citation type="submission" date="2021-03" db="EMBL/GenBank/DDBJ databases">
        <authorList>
            <consortium name="DOE Joint Genome Institute"/>
            <person name="Ahrendt S."/>
            <person name="Looney B.P."/>
            <person name="Miyauchi S."/>
            <person name="Morin E."/>
            <person name="Drula E."/>
            <person name="Courty P.E."/>
            <person name="Chicoki N."/>
            <person name="Fauchery L."/>
            <person name="Kohler A."/>
            <person name="Kuo A."/>
            <person name="Labutti K."/>
            <person name="Pangilinan J."/>
            <person name="Lipzen A."/>
            <person name="Riley R."/>
            <person name="Andreopoulos W."/>
            <person name="He G."/>
            <person name="Johnson J."/>
            <person name="Barry K.W."/>
            <person name="Grigoriev I.V."/>
            <person name="Nagy L."/>
            <person name="Hibbett D."/>
            <person name="Henrissat B."/>
            <person name="Matheny P.B."/>
            <person name="Labbe J."/>
            <person name="Martin F."/>
        </authorList>
    </citation>
    <scope>NUCLEOTIDE SEQUENCE</scope>
    <source>
        <strain evidence="1">HHB10654</strain>
    </source>
</reference>
<protein>
    <submittedName>
        <fullName evidence="1">Uncharacterized protein</fullName>
    </submittedName>
</protein>
<gene>
    <name evidence="1" type="ORF">BV25DRAFT_1172490</name>
</gene>
<evidence type="ECO:0000313" key="1">
    <source>
        <dbReference type="EMBL" id="KAI0059141.1"/>
    </source>
</evidence>
<comment type="caution">
    <text evidence="1">The sequence shown here is derived from an EMBL/GenBank/DDBJ whole genome shotgun (WGS) entry which is preliminary data.</text>
</comment>
<evidence type="ECO:0000313" key="2">
    <source>
        <dbReference type="Proteomes" id="UP000814140"/>
    </source>
</evidence>
<organism evidence="1 2">
    <name type="scientific">Artomyces pyxidatus</name>
    <dbReference type="NCBI Taxonomy" id="48021"/>
    <lineage>
        <taxon>Eukaryota</taxon>
        <taxon>Fungi</taxon>
        <taxon>Dikarya</taxon>
        <taxon>Basidiomycota</taxon>
        <taxon>Agaricomycotina</taxon>
        <taxon>Agaricomycetes</taxon>
        <taxon>Russulales</taxon>
        <taxon>Auriscalpiaceae</taxon>
        <taxon>Artomyces</taxon>
    </lineage>
</organism>